<keyword evidence="4" id="KW-1185">Reference proteome</keyword>
<feature type="domain" description="Transposase DDE" evidence="2">
    <location>
        <begin position="294"/>
        <end position="421"/>
    </location>
</feature>
<evidence type="ECO:0000313" key="3">
    <source>
        <dbReference type="EMBL" id="RNM33302.1"/>
    </source>
</evidence>
<feature type="compositionally biased region" description="Basic residues" evidence="1">
    <location>
        <begin position="98"/>
        <end position="112"/>
    </location>
</feature>
<comment type="caution">
    <text evidence="3">The sequence shown here is derived from an EMBL/GenBank/DDBJ whole genome shotgun (WGS) entry which is preliminary data.</text>
</comment>
<dbReference type="PANTHER" id="PTHR33408">
    <property type="entry name" value="TRANSPOSASE"/>
    <property type="match status" value="1"/>
</dbReference>
<dbReference type="EMBL" id="QIBZ01000018">
    <property type="protein sequence ID" value="RNM33302.1"/>
    <property type="molecule type" value="Genomic_DNA"/>
</dbReference>
<feature type="compositionally biased region" description="Basic residues" evidence="1">
    <location>
        <begin position="198"/>
        <end position="210"/>
    </location>
</feature>
<sequence length="450" mass="51774">MAHRHAAARPQHGQPLPLRAHPARVRRRVLRGHRRACRGRIHHARHLLPRRHQDRGQRQQVHVRVEEVRRQVPGGAPPQGARPSRGHRRDERRGGRAGPRRPLRGRRRRDPRRRGQDQREAQGQARGGRRQRRRGQGAEKGLRRHRPRLSPQDGEVRAAAGHLRRPQELLENGPGRHVHADEGRRHGKRPAQGGLQRAGRHREPVHRRHQRPGDTACAIPHCEHVKERIGRLPLNFVADAGYGSEENYAYLEAEGVDAYVKHGEFFRECHNRKWREDEMRVANWEYDEESDEHTCPEGKTLVFLKESSRVSELGYESVVRVYECESCSGCPRKAKCSKSASPDTPKRIQVNPALNAFRRRASEMLHTEIGSALRKKRSVDVETVFGDIKRNLGFTRFTLRGLEKVTLEWRLVATGHNIRKLFLAESKKRKAMAGAAAQERLFFLPLRGKP</sequence>
<evidence type="ECO:0000313" key="4">
    <source>
        <dbReference type="Proteomes" id="UP000271472"/>
    </source>
</evidence>
<reference evidence="4" key="1">
    <citation type="submission" date="2018-05" db="EMBL/GenBank/DDBJ databases">
        <title>Genome Sequencing of selected type strains of the family Eggerthellaceae.</title>
        <authorList>
            <person name="Danylec N."/>
            <person name="Stoll D.A."/>
            <person name="Doetsch A."/>
            <person name="Huch M."/>
        </authorList>
    </citation>
    <scope>NUCLEOTIDE SEQUENCE [LARGE SCALE GENOMIC DNA]</scope>
    <source>
        <strain evidence="4">DSM 22006</strain>
    </source>
</reference>
<evidence type="ECO:0000256" key="1">
    <source>
        <dbReference type="SAM" id="MobiDB-lite"/>
    </source>
</evidence>
<feature type="region of interest" description="Disordered" evidence="1">
    <location>
        <begin position="1"/>
        <end position="24"/>
    </location>
</feature>
<dbReference type="InterPro" id="IPR025668">
    <property type="entry name" value="Tnp_DDE_dom"/>
</dbReference>
<dbReference type="PANTHER" id="PTHR33408:SF2">
    <property type="entry name" value="TRANSPOSASE DDE DOMAIN-CONTAINING PROTEIN"/>
    <property type="match status" value="1"/>
</dbReference>
<protein>
    <recommendedName>
        <fullName evidence="2">Transposase DDE domain-containing protein</fullName>
    </recommendedName>
</protein>
<accession>A0A3N0IAB8</accession>
<organism evidence="3 4">
    <name type="scientific">Slackia isoflavoniconvertens</name>
    <dbReference type="NCBI Taxonomy" id="572010"/>
    <lineage>
        <taxon>Bacteria</taxon>
        <taxon>Bacillati</taxon>
        <taxon>Actinomycetota</taxon>
        <taxon>Coriobacteriia</taxon>
        <taxon>Eggerthellales</taxon>
        <taxon>Eggerthellaceae</taxon>
        <taxon>Slackia</taxon>
    </lineage>
</organism>
<feature type="compositionally biased region" description="Basic residues" evidence="1">
    <location>
        <begin position="44"/>
        <end position="53"/>
    </location>
</feature>
<name>A0A3N0IAB8_9ACTN</name>
<dbReference type="Proteomes" id="UP000271472">
    <property type="component" value="Unassembled WGS sequence"/>
</dbReference>
<gene>
    <name evidence="3" type="ORF">DMP05_08695</name>
</gene>
<dbReference type="AlphaFoldDB" id="A0A3N0IAB8"/>
<evidence type="ECO:0000259" key="2">
    <source>
        <dbReference type="Pfam" id="PF13751"/>
    </source>
</evidence>
<dbReference type="Pfam" id="PF13751">
    <property type="entry name" value="DDE_Tnp_1_6"/>
    <property type="match status" value="1"/>
</dbReference>
<feature type="region of interest" description="Disordered" evidence="1">
    <location>
        <begin position="44"/>
        <end position="215"/>
    </location>
</feature>
<proteinExistence type="predicted"/>